<dbReference type="EMBL" id="JBGFSN010000004">
    <property type="protein sequence ID" value="MFH8133582.1"/>
    <property type="molecule type" value="Genomic_DNA"/>
</dbReference>
<protein>
    <submittedName>
        <fullName evidence="1">Biofilm/acid-resistance regulator YmgB/AriR</fullName>
    </submittedName>
</protein>
<sequence length="85" mass="9791">MHFLVTEESHLSDYLKHAGPQFHDEKDVIFSLFNELSGAQSQVSNKDIILSLLKKLETESDMVKLDIYRKALEIVVQRTPDDVVF</sequence>
<accession>A0ABW7PTP5</accession>
<dbReference type="InterPro" id="IPR024753">
    <property type="entry name" value="AriR"/>
</dbReference>
<evidence type="ECO:0000313" key="2">
    <source>
        <dbReference type="Proteomes" id="UP001611251"/>
    </source>
</evidence>
<name>A0ABW7PTP5_9GAMM</name>
<keyword evidence="2" id="KW-1185">Reference proteome</keyword>
<evidence type="ECO:0000313" key="1">
    <source>
        <dbReference type="EMBL" id="MFH8133582.1"/>
    </source>
</evidence>
<organism evidence="1 2">
    <name type="scientific">Pantoea osteomyelitidis</name>
    <dbReference type="NCBI Taxonomy" id="3230026"/>
    <lineage>
        <taxon>Bacteria</taxon>
        <taxon>Pseudomonadati</taxon>
        <taxon>Pseudomonadota</taxon>
        <taxon>Gammaproteobacteria</taxon>
        <taxon>Enterobacterales</taxon>
        <taxon>Erwiniaceae</taxon>
        <taxon>Pantoea</taxon>
    </lineage>
</organism>
<dbReference type="Proteomes" id="UP001611251">
    <property type="component" value="Unassembled WGS sequence"/>
</dbReference>
<comment type="caution">
    <text evidence="1">The sequence shown here is derived from an EMBL/GenBank/DDBJ whole genome shotgun (WGS) entry which is preliminary data.</text>
</comment>
<gene>
    <name evidence="1" type="ORF">ABU178_05240</name>
</gene>
<dbReference type="Pfam" id="PF10798">
    <property type="entry name" value="YmgB"/>
    <property type="match status" value="1"/>
</dbReference>
<dbReference type="RefSeq" id="WP_397212676.1">
    <property type="nucleotide sequence ID" value="NZ_JBGFSN010000004.1"/>
</dbReference>
<proteinExistence type="predicted"/>
<dbReference type="Gene3D" id="1.20.5.5260">
    <property type="match status" value="1"/>
</dbReference>
<reference evidence="1 2" key="1">
    <citation type="submission" date="2024-08" db="EMBL/GenBank/DDBJ databases">
        <title>Pantoea ronii - a newly identified human opportunistic pathogen.</title>
        <authorList>
            <person name="Keidar-Friedman D."/>
            <person name="Sorek N."/>
            <person name="Leshin-Carmel D."/>
            <person name="Tsur A."/>
            <person name="Amsalem M."/>
            <person name="Tolkach D."/>
            <person name="Brosh-Nissimov T."/>
        </authorList>
    </citation>
    <scope>NUCLEOTIDE SEQUENCE [LARGE SCALE GENOMIC DNA]</scope>
    <source>
        <strain evidence="1 2">AA23256</strain>
    </source>
</reference>